<reference evidence="3" key="1">
    <citation type="submission" date="2017-09" db="EMBL/GenBank/DDBJ databases">
        <title>The Reconstruction of 2,631 Draft Metagenome-Assembled Genomes from the Global Oceans.</title>
        <authorList>
            <person name="Tully B.J."/>
            <person name="Graham E.D."/>
            <person name="Heidelberg J.F."/>
        </authorList>
    </citation>
    <scope>NUCLEOTIDE SEQUENCE [LARGE SCALE GENOMIC DNA]</scope>
</reference>
<gene>
    <name evidence="2" type="ORF">CL943_02665</name>
</gene>
<sequence>MLPKRRVPRKKATKPASKKKTKKKLKKKKLSSKEQAKRAARRDVASEGLSYCESSAWSDIAAVSRGKILRGRRPGR</sequence>
<protein>
    <submittedName>
        <fullName evidence="2">Uncharacterized protein</fullName>
    </submittedName>
</protein>
<name>A0A2D6M183_9ARCH</name>
<accession>A0A2D6M183</accession>
<dbReference type="Proteomes" id="UP000226592">
    <property type="component" value="Unassembled WGS sequence"/>
</dbReference>
<organism evidence="2 3">
    <name type="scientific">Candidatus Iainarchaeum sp</name>
    <dbReference type="NCBI Taxonomy" id="3101447"/>
    <lineage>
        <taxon>Archaea</taxon>
        <taxon>Candidatus Iainarchaeota</taxon>
        <taxon>Candidatus Iainarchaeia</taxon>
        <taxon>Candidatus Iainarchaeales</taxon>
        <taxon>Candidatus Iainarchaeaceae</taxon>
        <taxon>Candidatus Iainarchaeum</taxon>
    </lineage>
</organism>
<dbReference type="AlphaFoldDB" id="A0A2D6M183"/>
<comment type="caution">
    <text evidence="2">The sequence shown here is derived from an EMBL/GenBank/DDBJ whole genome shotgun (WGS) entry which is preliminary data.</text>
</comment>
<evidence type="ECO:0000256" key="1">
    <source>
        <dbReference type="SAM" id="MobiDB-lite"/>
    </source>
</evidence>
<evidence type="ECO:0000313" key="3">
    <source>
        <dbReference type="Proteomes" id="UP000226592"/>
    </source>
</evidence>
<feature type="compositionally biased region" description="Basic and acidic residues" evidence="1">
    <location>
        <begin position="31"/>
        <end position="45"/>
    </location>
</feature>
<feature type="region of interest" description="Disordered" evidence="1">
    <location>
        <begin position="1"/>
        <end position="49"/>
    </location>
</feature>
<feature type="compositionally biased region" description="Basic residues" evidence="1">
    <location>
        <begin position="1"/>
        <end position="30"/>
    </location>
</feature>
<dbReference type="EMBL" id="NZBU01000008">
    <property type="protein sequence ID" value="MAG22183.1"/>
    <property type="molecule type" value="Genomic_DNA"/>
</dbReference>
<proteinExistence type="predicted"/>
<evidence type="ECO:0000313" key="2">
    <source>
        <dbReference type="EMBL" id="MAG22183.1"/>
    </source>
</evidence>